<feature type="transmembrane region" description="Helical" evidence="1">
    <location>
        <begin position="12"/>
        <end position="35"/>
    </location>
</feature>
<protein>
    <submittedName>
        <fullName evidence="2">Uncharacterized protein</fullName>
    </submittedName>
</protein>
<dbReference type="RefSeq" id="WP_201923989.1">
    <property type="nucleotide sequence ID" value="NZ_JAERQG010000005.1"/>
</dbReference>
<dbReference type="EMBL" id="JAERQG010000005">
    <property type="protein sequence ID" value="MBL0766913.1"/>
    <property type="molecule type" value="Genomic_DNA"/>
</dbReference>
<dbReference type="Proteomes" id="UP000642920">
    <property type="component" value="Unassembled WGS sequence"/>
</dbReference>
<keyword evidence="1" id="KW-0472">Membrane</keyword>
<sequence>MKHEKQAKLNKIKGAFGYAVMWYFLAGLIEVLLYLGEIEMLIYHIVALILIAAGCFKIYKGFQFYKRYKNEG</sequence>
<dbReference type="AlphaFoldDB" id="A0A937AIQ5"/>
<organism evidence="2 3">
    <name type="scientific">Marivirga atlantica</name>
    <dbReference type="NCBI Taxonomy" id="1548457"/>
    <lineage>
        <taxon>Bacteria</taxon>
        <taxon>Pseudomonadati</taxon>
        <taxon>Bacteroidota</taxon>
        <taxon>Cytophagia</taxon>
        <taxon>Cytophagales</taxon>
        <taxon>Marivirgaceae</taxon>
        <taxon>Marivirga</taxon>
    </lineage>
</organism>
<evidence type="ECO:0000313" key="3">
    <source>
        <dbReference type="Proteomes" id="UP000642920"/>
    </source>
</evidence>
<accession>A0A937AIQ5</accession>
<keyword evidence="1" id="KW-1133">Transmembrane helix</keyword>
<reference evidence="2" key="1">
    <citation type="submission" date="2021-01" db="EMBL/GenBank/DDBJ databases">
        <title>Marivirga sp. nov., isolated from intertidal surface sediments.</title>
        <authorList>
            <person name="Zhang M."/>
        </authorList>
    </citation>
    <scope>NUCLEOTIDE SEQUENCE</scope>
    <source>
        <strain evidence="2">SM1354</strain>
    </source>
</reference>
<evidence type="ECO:0000256" key="1">
    <source>
        <dbReference type="SAM" id="Phobius"/>
    </source>
</evidence>
<keyword evidence="3" id="KW-1185">Reference proteome</keyword>
<evidence type="ECO:0000313" key="2">
    <source>
        <dbReference type="EMBL" id="MBL0766913.1"/>
    </source>
</evidence>
<gene>
    <name evidence="2" type="ORF">JKP34_16720</name>
</gene>
<comment type="caution">
    <text evidence="2">The sequence shown here is derived from an EMBL/GenBank/DDBJ whole genome shotgun (WGS) entry which is preliminary data.</text>
</comment>
<feature type="transmembrane region" description="Helical" evidence="1">
    <location>
        <begin position="41"/>
        <end position="59"/>
    </location>
</feature>
<name>A0A937AIQ5_9BACT</name>
<proteinExistence type="predicted"/>
<keyword evidence="1" id="KW-0812">Transmembrane</keyword>